<protein>
    <submittedName>
        <fullName evidence="2">Stp1/IreP family PP2C-type Ser/Thr phosphatase</fullName>
    </submittedName>
</protein>
<evidence type="ECO:0000259" key="1">
    <source>
        <dbReference type="PROSITE" id="PS51746"/>
    </source>
</evidence>
<sequence>MRVVGKTDIGCVRRTNQDYIFYSLTPVGGFPNLFIVADGMGGHQAGDFASRYAVENVLDYIRRAKPDSLIRVADRAIRHANKKVFEKAHSDEALRGMGTTIVVAYIEDDQLFVANVGDSRLYVLDSEMNQVTEDHSFVADLVRAGQLTPEQARSHPQKNIITRAIGAVDDVKVDFFEMDLEKGDKILMCTDGLSNMVEDDVLYDIVANTYIEDVADELISEAKNNGGRDNISVIVIDPFDMEVSGC</sequence>
<dbReference type="InterPro" id="IPR036457">
    <property type="entry name" value="PPM-type-like_dom_sf"/>
</dbReference>
<reference evidence="2" key="1">
    <citation type="submission" date="2020-10" db="EMBL/GenBank/DDBJ databases">
        <authorList>
            <person name="Gilroy R."/>
        </authorList>
    </citation>
    <scope>NUCLEOTIDE SEQUENCE</scope>
    <source>
        <strain evidence="2">CHK187-14744</strain>
    </source>
</reference>
<dbReference type="CDD" id="cd00143">
    <property type="entry name" value="PP2Cc"/>
    <property type="match status" value="1"/>
</dbReference>
<dbReference type="Pfam" id="PF13672">
    <property type="entry name" value="PP2C_2"/>
    <property type="match status" value="1"/>
</dbReference>
<evidence type="ECO:0000313" key="2">
    <source>
        <dbReference type="EMBL" id="HIU01636.1"/>
    </source>
</evidence>
<dbReference type="PANTHER" id="PTHR47992">
    <property type="entry name" value="PROTEIN PHOSPHATASE"/>
    <property type="match status" value="1"/>
</dbReference>
<dbReference type="GO" id="GO:0004722">
    <property type="term" value="F:protein serine/threonine phosphatase activity"/>
    <property type="evidence" value="ECO:0007669"/>
    <property type="project" value="InterPro"/>
</dbReference>
<dbReference type="SMART" id="SM00332">
    <property type="entry name" value="PP2Cc"/>
    <property type="match status" value="1"/>
</dbReference>
<dbReference type="Proteomes" id="UP000824164">
    <property type="component" value="Unassembled WGS sequence"/>
</dbReference>
<dbReference type="SUPFAM" id="SSF81606">
    <property type="entry name" value="PP2C-like"/>
    <property type="match status" value="1"/>
</dbReference>
<accession>A0A9D1HE24</accession>
<feature type="domain" description="PPM-type phosphatase" evidence="1">
    <location>
        <begin position="3"/>
        <end position="238"/>
    </location>
</feature>
<dbReference type="InterPro" id="IPR001932">
    <property type="entry name" value="PPM-type_phosphatase-like_dom"/>
</dbReference>
<dbReference type="InterPro" id="IPR015655">
    <property type="entry name" value="PP2C"/>
</dbReference>
<comment type="caution">
    <text evidence="2">The sequence shown here is derived from an EMBL/GenBank/DDBJ whole genome shotgun (WGS) entry which is preliminary data.</text>
</comment>
<reference evidence="2" key="2">
    <citation type="journal article" date="2021" name="PeerJ">
        <title>Extensive microbial diversity within the chicken gut microbiome revealed by metagenomics and culture.</title>
        <authorList>
            <person name="Gilroy R."/>
            <person name="Ravi A."/>
            <person name="Getino M."/>
            <person name="Pursley I."/>
            <person name="Horton D.L."/>
            <person name="Alikhan N.F."/>
            <person name="Baker D."/>
            <person name="Gharbi K."/>
            <person name="Hall N."/>
            <person name="Watson M."/>
            <person name="Adriaenssens E.M."/>
            <person name="Foster-Nyarko E."/>
            <person name="Jarju S."/>
            <person name="Secka A."/>
            <person name="Antonio M."/>
            <person name="Oren A."/>
            <person name="Chaudhuri R.R."/>
            <person name="La Ragione R."/>
            <person name="Hildebrand F."/>
            <person name="Pallen M.J."/>
        </authorList>
    </citation>
    <scope>NUCLEOTIDE SEQUENCE</scope>
    <source>
        <strain evidence="2">CHK187-14744</strain>
    </source>
</reference>
<dbReference type="EMBL" id="DVLT01000001">
    <property type="protein sequence ID" value="HIU01636.1"/>
    <property type="molecule type" value="Genomic_DNA"/>
</dbReference>
<dbReference type="NCBIfam" id="NF033484">
    <property type="entry name" value="Stp1_PP2C_phos"/>
    <property type="match status" value="1"/>
</dbReference>
<dbReference type="AlphaFoldDB" id="A0A9D1HE24"/>
<name>A0A9D1HE24_9FIRM</name>
<proteinExistence type="predicted"/>
<evidence type="ECO:0000313" key="3">
    <source>
        <dbReference type="Proteomes" id="UP000824164"/>
    </source>
</evidence>
<organism evidence="2 3">
    <name type="scientific">Candidatus Onthocola gallistercoris</name>
    <dbReference type="NCBI Taxonomy" id="2840876"/>
    <lineage>
        <taxon>Bacteria</taxon>
        <taxon>Bacillati</taxon>
        <taxon>Bacillota</taxon>
        <taxon>Bacilli</taxon>
        <taxon>Candidatus Onthocola</taxon>
    </lineage>
</organism>
<gene>
    <name evidence="2" type="ORF">IAB63_00090</name>
</gene>
<dbReference type="PROSITE" id="PS51746">
    <property type="entry name" value="PPM_2"/>
    <property type="match status" value="1"/>
</dbReference>
<dbReference type="SMART" id="SM00331">
    <property type="entry name" value="PP2C_SIG"/>
    <property type="match status" value="1"/>
</dbReference>
<dbReference type="Gene3D" id="3.60.40.10">
    <property type="entry name" value="PPM-type phosphatase domain"/>
    <property type="match status" value="1"/>
</dbReference>